<sequence length="405" mass="45693">MQQAGEEQVLADVEWSGRKPLTLHVWEALCVASMLFVWACVPLLVVVVGPLLLLCPSTYWLVLPLLAWTFFDRHAGYTGGRRPLGLRGTRFARGILGYYPLRVVRAAGCELDPRRNYILDAHPHGFMQLATLGAVLLSEKVPAAFPGMTFRAAGASYLVHLPIVREVALSLGTISSSERSIRHALQHPGHGLALLVMSGAKEETLRLSDDSYNLYLKRRGFCRVALLEGASLVPVLIFGKIHAYRQPFKNLSSWFHQKTGWRLVLPFGRGIFQPYLGPLPHRVPHTYVIGAPLLVDRTENPTKEQIEDLHERYVEKLKQLYEEYSPKLHSGNVPLNKGSLLLSLCQKHSRVKRHSRKFCQNVRTMPEFLIKIRALLKVVILRTYFVIDCLSSTECQNKFSALRGT</sequence>
<organism evidence="13">
    <name type="scientific">Thrips palmi</name>
    <name type="common">Melon thrips</name>
    <dbReference type="NCBI Taxonomy" id="161013"/>
    <lineage>
        <taxon>Eukaryota</taxon>
        <taxon>Metazoa</taxon>
        <taxon>Ecdysozoa</taxon>
        <taxon>Arthropoda</taxon>
        <taxon>Hexapoda</taxon>
        <taxon>Insecta</taxon>
        <taxon>Pterygota</taxon>
        <taxon>Neoptera</taxon>
        <taxon>Paraneoptera</taxon>
        <taxon>Thysanoptera</taxon>
        <taxon>Terebrantia</taxon>
        <taxon>Thripoidea</taxon>
        <taxon>Thripidae</taxon>
        <taxon>Thrips</taxon>
    </lineage>
</organism>
<comment type="subcellular location">
    <subcellularLocation>
        <location evidence="1 11">Endoplasmic reticulum membrane</location>
        <topology evidence="1 11">Multi-pass membrane protein</topology>
    </subcellularLocation>
</comment>
<dbReference type="Pfam" id="PF03982">
    <property type="entry name" value="DAGAT"/>
    <property type="match status" value="1"/>
</dbReference>
<evidence type="ECO:0000256" key="2">
    <source>
        <dbReference type="ARBA" id="ARBA00005420"/>
    </source>
</evidence>
<keyword evidence="6 11" id="KW-0256">Endoplasmic reticulum</keyword>
<evidence type="ECO:0000256" key="10">
    <source>
        <dbReference type="ARBA" id="ARBA00023315"/>
    </source>
</evidence>
<dbReference type="InParanoid" id="A0A6P8Z8Q8"/>
<keyword evidence="10" id="KW-0012">Acyltransferase</keyword>
<dbReference type="PANTHER" id="PTHR12317:SF79">
    <property type="entry name" value="ACYLTRANSFERASE"/>
    <property type="match status" value="1"/>
</dbReference>
<dbReference type="GO" id="GO:0019432">
    <property type="term" value="P:triglyceride biosynthetic process"/>
    <property type="evidence" value="ECO:0007669"/>
    <property type="project" value="TreeGrafter"/>
</dbReference>
<evidence type="ECO:0000256" key="6">
    <source>
        <dbReference type="ARBA" id="ARBA00022824"/>
    </source>
</evidence>
<dbReference type="GeneID" id="117648493"/>
<evidence type="ECO:0000256" key="8">
    <source>
        <dbReference type="ARBA" id="ARBA00023098"/>
    </source>
</evidence>
<feature type="transmembrane region" description="Helical" evidence="11">
    <location>
        <begin position="51"/>
        <end position="71"/>
    </location>
</feature>
<name>A0A6P8Z8Q8_THRPL</name>
<evidence type="ECO:0000256" key="3">
    <source>
        <dbReference type="ARBA" id="ARBA00022516"/>
    </source>
</evidence>
<dbReference type="InterPro" id="IPR007130">
    <property type="entry name" value="DAGAT"/>
</dbReference>
<dbReference type="GO" id="GO:0004144">
    <property type="term" value="F:diacylglycerol O-acyltransferase activity"/>
    <property type="evidence" value="ECO:0007669"/>
    <property type="project" value="TreeGrafter"/>
</dbReference>
<dbReference type="KEGG" id="tpal:117648493"/>
<evidence type="ECO:0000313" key="13">
    <source>
        <dbReference type="RefSeq" id="XP_034246890.1"/>
    </source>
</evidence>
<protein>
    <recommendedName>
        <fullName evidence="11">Acyltransferase</fullName>
        <ecNumber evidence="11">2.3.1.-</ecNumber>
    </recommendedName>
</protein>
<keyword evidence="7 11" id="KW-1133">Transmembrane helix</keyword>
<evidence type="ECO:0000256" key="7">
    <source>
        <dbReference type="ARBA" id="ARBA00022989"/>
    </source>
</evidence>
<dbReference type="GO" id="GO:0005789">
    <property type="term" value="C:endoplasmic reticulum membrane"/>
    <property type="evidence" value="ECO:0007669"/>
    <property type="project" value="UniProtKB-SubCell"/>
</dbReference>
<proteinExistence type="inferred from homology"/>
<keyword evidence="4 11" id="KW-0808">Transferase</keyword>
<dbReference type="AlphaFoldDB" id="A0A6P8Z8Q8"/>
<dbReference type="PANTHER" id="PTHR12317">
    <property type="entry name" value="DIACYLGLYCEROL O-ACYLTRANSFERASE"/>
    <property type="match status" value="1"/>
</dbReference>
<keyword evidence="8" id="KW-0443">Lipid metabolism</keyword>
<evidence type="ECO:0000256" key="4">
    <source>
        <dbReference type="ARBA" id="ARBA00022679"/>
    </source>
</evidence>
<dbReference type="CDD" id="cd07987">
    <property type="entry name" value="LPLAT_MGAT-like"/>
    <property type="match status" value="1"/>
</dbReference>
<evidence type="ECO:0000256" key="1">
    <source>
        <dbReference type="ARBA" id="ARBA00004477"/>
    </source>
</evidence>
<keyword evidence="3" id="KW-0444">Lipid biosynthesis</keyword>
<reference evidence="13" key="1">
    <citation type="submission" date="2025-08" db="UniProtKB">
        <authorList>
            <consortium name="RefSeq"/>
        </authorList>
    </citation>
    <scope>IDENTIFICATION</scope>
    <source>
        <tissue evidence="13">Total insect</tissue>
    </source>
</reference>
<evidence type="ECO:0000256" key="5">
    <source>
        <dbReference type="ARBA" id="ARBA00022692"/>
    </source>
</evidence>
<dbReference type="OrthoDB" id="6609489at2759"/>
<gene>
    <name evidence="13" type="primary">LOC117648493</name>
</gene>
<feature type="transmembrane region" description="Helical" evidence="11">
    <location>
        <begin position="25"/>
        <end position="45"/>
    </location>
</feature>
<dbReference type="Proteomes" id="UP000515158">
    <property type="component" value="Unplaced"/>
</dbReference>
<evidence type="ECO:0000256" key="11">
    <source>
        <dbReference type="RuleBase" id="RU367023"/>
    </source>
</evidence>
<evidence type="ECO:0000256" key="9">
    <source>
        <dbReference type="ARBA" id="ARBA00023136"/>
    </source>
</evidence>
<keyword evidence="12" id="KW-1185">Reference proteome</keyword>
<comment type="similarity">
    <text evidence="2 11">Belongs to the diacylglycerol acyltransferase family.</text>
</comment>
<dbReference type="RefSeq" id="XP_034246890.1">
    <property type="nucleotide sequence ID" value="XM_034390999.1"/>
</dbReference>
<keyword evidence="5 11" id="KW-0812">Transmembrane</keyword>
<keyword evidence="9 11" id="KW-0472">Membrane</keyword>
<dbReference type="EC" id="2.3.1.-" evidence="11"/>
<evidence type="ECO:0000313" key="12">
    <source>
        <dbReference type="Proteomes" id="UP000515158"/>
    </source>
</evidence>
<accession>A0A6P8Z8Q8</accession>